<dbReference type="RefSeq" id="WP_092849057.1">
    <property type="nucleotide sequence ID" value="NZ_FOMI01000002.1"/>
</dbReference>
<evidence type="ECO:0000256" key="3">
    <source>
        <dbReference type="ARBA" id="ARBA00011738"/>
    </source>
</evidence>
<dbReference type="Pfam" id="PF04023">
    <property type="entry name" value="FeoA"/>
    <property type="match status" value="1"/>
</dbReference>
<dbReference type="InterPro" id="IPR050536">
    <property type="entry name" value="DtxR_MntR_Metal-Reg"/>
</dbReference>
<gene>
    <name evidence="15" type="ORF">SAMN04487987_102114</name>
</gene>
<evidence type="ECO:0000256" key="6">
    <source>
        <dbReference type="ARBA" id="ARBA00022491"/>
    </source>
</evidence>
<dbReference type="Proteomes" id="UP000199439">
    <property type="component" value="Unassembled WGS sequence"/>
</dbReference>
<dbReference type="Gene3D" id="2.30.30.90">
    <property type="match status" value="1"/>
</dbReference>
<evidence type="ECO:0000256" key="2">
    <source>
        <dbReference type="ARBA" id="ARBA00007871"/>
    </source>
</evidence>
<accession>A0A1I1NHN2</accession>
<dbReference type="GO" id="GO:0046914">
    <property type="term" value="F:transition metal ion binding"/>
    <property type="evidence" value="ECO:0007669"/>
    <property type="project" value="InterPro"/>
</dbReference>
<dbReference type="PANTHER" id="PTHR33238">
    <property type="entry name" value="IRON (METAL) DEPENDENT REPRESSOR, DTXR FAMILY"/>
    <property type="match status" value="1"/>
</dbReference>
<evidence type="ECO:0000259" key="14">
    <source>
        <dbReference type="PROSITE" id="PS50944"/>
    </source>
</evidence>
<dbReference type="InterPro" id="IPR036388">
    <property type="entry name" value="WH-like_DNA-bd_sf"/>
</dbReference>
<dbReference type="GO" id="GO:0003677">
    <property type="term" value="F:DNA binding"/>
    <property type="evidence" value="ECO:0007669"/>
    <property type="project" value="UniProtKB-KW"/>
</dbReference>
<keyword evidence="8" id="KW-0238">DNA-binding</keyword>
<keyword evidence="11" id="KW-0464">Manganese</keyword>
<keyword evidence="7" id="KW-0805">Transcription regulation</keyword>
<dbReference type="EMBL" id="FOMI01000002">
    <property type="protein sequence ID" value="SFC94253.1"/>
    <property type="molecule type" value="Genomic_DNA"/>
</dbReference>
<dbReference type="STRING" id="870482.SAMN04487987_102114"/>
<dbReference type="GO" id="GO:0003700">
    <property type="term" value="F:DNA-binding transcription factor activity"/>
    <property type="evidence" value="ECO:0007669"/>
    <property type="project" value="InterPro"/>
</dbReference>
<proteinExistence type="inferred from homology"/>
<dbReference type="Gene3D" id="1.10.10.10">
    <property type="entry name" value="Winged helix-like DNA-binding domain superfamily/Winged helix DNA-binding domain"/>
    <property type="match status" value="1"/>
</dbReference>
<dbReference type="GO" id="GO:0005737">
    <property type="term" value="C:cytoplasm"/>
    <property type="evidence" value="ECO:0007669"/>
    <property type="project" value="UniProtKB-SubCell"/>
</dbReference>
<evidence type="ECO:0000313" key="15">
    <source>
        <dbReference type="EMBL" id="SFC94253.1"/>
    </source>
</evidence>
<comment type="similarity">
    <text evidence="2">Belongs to the DtxR/MntR family.</text>
</comment>
<dbReference type="InterPro" id="IPR001367">
    <property type="entry name" value="Fe_dep_repressor"/>
</dbReference>
<dbReference type="AlphaFoldDB" id="A0A1I1NHN2"/>
<comment type="subunit">
    <text evidence="3">Homodimer.</text>
</comment>
<keyword evidence="5" id="KW-0963">Cytoplasm</keyword>
<reference evidence="16" key="1">
    <citation type="submission" date="2016-10" db="EMBL/GenBank/DDBJ databases">
        <authorList>
            <person name="Varghese N."/>
            <person name="Submissions S."/>
        </authorList>
    </citation>
    <scope>NUCLEOTIDE SEQUENCE [LARGE SCALE GENOMIC DNA]</scope>
    <source>
        <strain evidence="16">DSM 25730</strain>
    </source>
</reference>
<dbReference type="InterPro" id="IPR022689">
    <property type="entry name" value="Iron_dep_repressor"/>
</dbReference>
<dbReference type="InterPro" id="IPR036421">
    <property type="entry name" value="Fe_dep_repressor_sf"/>
</dbReference>
<dbReference type="SUPFAM" id="SSF47979">
    <property type="entry name" value="Iron-dependent repressor protein, dimerization domain"/>
    <property type="match status" value="1"/>
</dbReference>
<comment type="function">
    <text evidence="12">In the presence of manganese, represses expression of mntH and mntS. Up-regulates expression of mntP.</text>
</comment>
<evidence type="ECO:0000256" key="8">
    <source>
        <dbReference type="ARBA" id="ARBA00023125"/>
    </source>
</evidence>
<keyword evidence="6" id="KW-0678">Repressor</keyword>
<dbReference type="Pfam" id="PF02742">
    <property type="entry name" value="Fe_dep_repr_C"/>
    <property type="match status" value="1"/>
</dbReference>
<keyword evidence="9" id="KW-0010">Activator</keyword>
<comment type="subcellular location">
    <subcellularLocation>
        <location evidence="1">Cytoplasm</location>
    </subcellularLocation>
</comment>
<dbReference type="InterPro" id="IPR022687">
    <property type="entry name" value="HTH_DTXR"/>
</dbReference>
<evidence type="ECO:0000256" key="7">
    <source>
        <dbReference type="ARBA" id="ARBA00023015"/>
    </source>
</evidence>
<evidence type="ECO:0000256" key="13">
    <source>
        <dbReference type="ARBA" id="ARBA00032593"/>
    </source>
</evidence>
<evidence type="ECO:0000256" key="4">
    <source>
        <dbReference type="ARBA" id="ARBA00022386"/>
    </source>
</evidence>
<keyword evidence="10" id="KW-0804">Transcription</keyword>
<evidence type="ECO:0000256" key="11">
    <source>
        <dbReference type="ARBA" id="ARBA00023211"/>
    </source>
</evidence>
<evidence type="ECO:0000256" key="12">
    <source>
        <dbReference type="ARBA" id="ARBA00025185"/>
    </source>
</evidence>
<feature type="domain" description="HTH dtxR-type" evidence="14">
    <location>
        <begin position="1"/>
        <end position="64"/>
    </location>
</feature>
<evidence type="ECO:0000313" key="16">
    <source>
        <dbReference type="Proteomes" id="UP000199439"/>
    </source>
</evidence>
<dbReference type="GO" id="GO:0046983">
    <property type="term" value="F:protein dimerization activity"/>
    <property type="evidence" value="ECO:0007669"/>
    <property type="project" value="InterPro"/>
</dbReference>
<evidence type="ECO:0000256" key="10">
    <source>
        <dbReference type="ARBA" id="ARBA00023163"/>
    </source>
</evidence>
<sequence length="218" mass="24720">MVTLTEENYIKEIYHLAKQGENNVSTNALAKAMETKASSVTDMVKKLSEKGYVDYKKYQGVALTKQGKHIAVGIVRKHRLWEVFLVEKLNFSWDEIHEVAEQLEHIKSEKLIKQLDAFLEYPTHDPHGDPIPDETGKIKSIDKILLSQAQIYDTCICVGVKDSSSEFLKYLDKNEIALGTKLTVMHKEAFDNSVTINVNNNLLIISNLIANNLFIKLS</sequence>
<evidence type="ECO:0000256" key="9">
    <source>
        <dbReference type="ARBA" id="ARBA00023159"/>
    </source>
</evidence>
<dbReference type="Pfam" id="PF01325">
    <property type="entry name" value="Fe_dep_repress"/>
    <property type="match status" value="1"/>
</dbReference>
<evidence type="ECO:0000256" key="1">
    <source>
        <dbReference type="ARBA" id="ARBA00004496"/>
    </source>
</evidence>
<dbReference type="PANTHER" id="PTHR33238:SF11">
    <property type="entry name" value="TRANSCRIPTIONAL REGULATOR MNTR"/>
    <property type="match status" value="1"/>
</dbReference>
<dbReference type="InterPro" id="IPR038157">
    <property type="entry name" value="FeoA_core_dom"/>
</dbReference>
<keyword evidence="16" id="KW-1185">Reference proteome</keyword>
<organism evidence="15 16">
    <name type="scientific">Algibacter pectinivorans</name>
    <dbReference type="NCBI Taxonomy" id="870482"/>
    <lineage>
        <taxon>Bacteria</taxon>
        <taxon>Pseudomonadati</taxon>
        <taxon>Bacteroidota</taxon>
        <taxon>Flavobacteriia</taxon>
        <taxon>Flavobacteriales</taxon>
        <taxon>Flavobacteriaceae</taxon>
        <taxon>Algibacter</taxon>
    </lineage>
</organism>
<name>A0A1I1NHN2_9FLAO</name>
<dbReference type="SMART" id="SM00529">
    <property type="entry name" value="HTH_DTXR"/>
    <property type="match status" value="1"/>
</dbReference>
<dbReference type="Gene3D" id="1.10.60.10">
    <property type="entry name" value="Iron dependent repressor, metal binding and dimerisation domain"/>
    <property type="match status" value="1"/>
</dbReference>
<dbReference type="InterPro" id="IPR036390">
    <property type="entry name" value="WH_DNA-bd_sf"/>
</dbReference>
<dbReference type="SUPFAM" id="SSF46785">
    <property type="entry name" value="Winged helix' DNA-binding domain"/>
    <property type="match status" value="1"/>
</dbReference>
<evidence type="ECO:0000256" key="5">
    <source>
        <dbReference type="ARBA" id="ARBA00022490"/>
    </source>
</evidence>
<dbReference type="InterPro" id="IPR007167">
    <property type="entry name" value="Fe-transptr_FeoA-like"/>
</dbReference>
<dbReference type="OrthoDB" id="9791355at2"/>
<protein>
    <recommendedName>
        <fullName evidence="4">Transcriptional regulator MntR</fullName>
    </recommendedName>
    <alternativeName>
        <fullName evidence="13">Manganese transport regulator</fullName>
    </alternativeName>
</protein>
<dbReference type="PROSITE" id="PS50944">
    <property type="entry name" value="HTH_DTXR"/>
    <property type="match status" value="1"/>
</dbReference>